<sequence length="130" mass="14663">MMKKIALWQSIYLVIIPTYRYPYMRLYGYLRTKVCKRPTQHPVVIFPGPSHSRCFFCFATNQGTGTCHAIAHRYYISLVRSTRLQQRSAADSGLPASLPPCLPACLLGGRQTVIDDRASDNILIDQANSI</sequence>
<accession>A0A317X1W4</accession>
<dbReference type="AlphaFoldDB" id="A0A317X1W4"/>
<organism evidence="1 2">
    <name type="scientific">Aspergillus heteromorphus CBS 117.55</name>
    <dbReference type="NCBI Taxonomy" id="1448321"/>
    <lineage>
        <taxon>Eukaryota</taxon>
        <taxon>Fungi</taxon>
        <taxon>Dikarya</taxon>
        <taxon>Ascomycota</taxon>
        <taxon>Pezizomycotina</taxon>
        <taxon>Eurotiomycetes</taxon>
        <taxon>Eurotiomycetidae</taxon>
        <taxon>Eurotiales</taxon>
        <taxon>Aspergillaceae</taxon>
        <taxon>Aspergillus</taxon>
        <taxon>Aspergillus subgen. Circumdati</taxon>
    </lineage>
</organism>
<proteinExistence type="predicted"/>
<evidence type="ECO:0000313" key="1">
    <source>
        <dbReference type="EMBL" id="PWY92121.1"/>
    </source>
</evidence>
<dbReference type="Proteomes" id="UP000247233">
    <property type="component" value="Unassembled WGS sequence"/>
</dbReference>
<protein>
    <submittedName>
        <fullName evidence="1">Uncharacterized protein</fullName>
    </submittedName>
</protein>
<gene>
    <name evidence="1" type="ORF">BO70DRAFT_375888</name>
</gene>
<reference evidence="1 2" key="1">
    <citation type="submission" date="2016-12" db="EMBL/GenBank/DDBJ databases">
        <title>The genomes of Aspergillus section Nigri reveals drivers in fungal speciation.</title>
        <authorList>
            <consortium name="DOE Joint Genome Institute"/>
            <person name="Vesth T.C."/>
            <person name="Nybo J."/>
            <person name="Theobald S."/>
            <person name="Brandl J."/>
            <person name="Frisvad J.C."/>
            <person name="Nielsen K.F."/>
            <person name="Lyhne E.K."/>
            <person name="Kogle M.E."/>
            <person name="Kuo A."/>
            <person name="Riley R."/>
            <person name="Clum A."/>
            <person name="Nolan M."/>
            <person name="Lipzen A."/>
            <person name="Salamov A."/>
            <person name="Henrissat B."/>
            <person name="Wiebenga A."/>
            <person name="De Vries R.P."/>
            <person name="Grigoriev I.V."/>
            <person name="Mortensen U.H."/>
            <person name="Andersen M.R."/>
            <person name="Baker S.E."/>
        </authorList>
    </citation>
    <scope>NUCLEOTIDE SEQUENCE [LARGE SCALE GENOMIC DNA]</scope>
    <source>
        <strain evidence="1 2">CBS 117.55</strain>
    </source>
</reference>
<name>A0A317X1W4_9EURO</name>
<comment type="caution">
    <text evidence="1">The sequence shown here is derived from an EMBL/GenBank/DDBJ whole genome shotgun (WGS) entry which is preliminary data.</text>
</comment>
<dbReference type="VEuPathDB" id="FungiDB:BO70DRAFT_375888"/>
<dbReference type="RefSeq" id="XP_025403860.1">
    <property type="nucleotide sequence ID" value="XM_025545090.1"/>
</dbReference>
<keyword evidence="2" id="KW-1185">Reference proteome</keyword>
<evidence type="ECO:0000313" key="2">
    <source>
        <dbReference type="Proteomes" id="UP000247233"/>
    </source>
</evidence>
<dbReference type="EMBL" id="MSFL01000001">
    <property type="protein sequence ID" value="PWY92121.1"/>
    <property type="molecule type" value="Genomic_DNA"/>
</dbReference>
<dbReference type="GeneID" id="37067327"/>